<dbReference type="InterPro" id="IPR023214">
    <property type="entry name" value="HAD_sf"/>
</dbReference>
<dbReference type="AlphaFoldDB" id="A0A0G4PRL6"/>
<reference evidence="2 3" key="1">
    <citation type="journal article" date="2014" name="Nat. Commun.">
        <title>Multiple recent horizontal transfers of a large genomic region in cheese making fungi.</title>
        <authorList>
            <person name="Cheeseman K."/>
            <person name="Ropars J."/>
            <person name="Renault P."/>
            <person name="Dupont J."/>
            <person name="Gouzy J."/>
            <person name="Branca A."/>
            <person name="Abraham A.L."/>
            <person name="Ceppi M."/>
            <person name="Conseiller E."/>
            <person name="Debuchy R."/>
            <person name="Malagnac F."/>
            <person name="Goarin A."/>
            <person name="Silar P."/>
            <person name="Lacoste S."/>
            <person name="Sallet E."/>
            <person name="Bensimon A."/>
            <person name="Giraud T."/>
            <person name="Brygoo Y."/>
        </authorList>
    </citation>
    <scope>NUCLEOTIDE SEQUENCE [LARGE SCALE GENOMIC DNA]</scope>
    <source>
        <strain evidence="3">FM 013</strain>
    </source>
</reference>
<dbReference type="GO" id="GO:0016787">
    <property type="term" value="F:hydrolase activity"/>
    <property type="evidence" value="ECO:0007669"/>
    <property type="project" value="UniProtKB-KW"/>
</dbReference>
<dbReference type="STRING" id="1429867.A0A0G4PRL6"/>
<dbReference type="EMBL" id="HG793163">
    <property type="protein sequence ID" value="CRL28808.1"/>
    <property type="molecule type" value="Genomic_DNA"/>
</dbReference>
<keyword evidence="3" id="KW-1185">Reference proteome</keyword>
<evidence type="ECO:0000313" key="2">
    <source>
        <dbReference type="EMBL" id="CRL28808.1"/>
    </source>
</evidence>
<evidence type="ECO:0000256" key="1">
    <source>
        <dbReference type="ARBA" id="ARBA00022801"/>
    </source>
</evidence>
<name>A0A0G4PRL6_PENC3</name>
<accession>A0A0G4PRL6</accession>
<dbReference type="Gene3D" id="3.40.50.1000">
    <property type="entry name" value="HAD superfamily/HAD-like"/>
    <property type="match status" value="1"/>
</dbReference>
<sequence length="240" mass="26476">MASNRNVVFDLIGTILSYENFFQAIDTRLGQKLRAEGIKPSLLGYTWIEVSEREYTYLSISKSYIPLTECMEKLFYRMLWMAGIEEPRAFANDEDLEFIMDGYQNLQVRPGAVDCVAKLHGAGFVVWGLTAGDLKHVNGCFARAGIDIPSGNILSCDSSGVGKPDPAAYSPVLKRLSKEDKPWFAAAHAWDVSAAKRTGFKAAYCSIWEKEAVPELFGPMDVAASNLPEMAEKIIAAECA</sequence>
<dbReference type="PANTHER" id="PTHR43316:SF4">
    <property type="entry name" value="ACID DEHALOGENASE, PUTATIVE (AFU_ORTHOLOGUE AFUA_8G05870)-RELATED"/>
    <property type="match status" value="1"/>
</dbReference>
<keyword evidence="1 2" id="KW-0378">Hydrolase</keyword>
<dbReference type="Proteomes" id="UP000053732">
    <property type="component" value="Unassembled WGS sequence"/>
</dbReference>
<dbReference type="InterPro" id="IPR023198">
    <property type="entry name" value="PGP-like_dom2"/>
</dbReference>
<dbReference type="PANTHER" id="PTHR43316">
    <property type="entry name" value="HYDROLASE, HALOACID DELAHOGENASE-RELATED"/>
    <property type="match status" value="1"/>
</dbReference>
<evidence type="ECO:0000313" key="3">
    <source>
        <dbReference type="Proteomes" id="UP000053732"/>
    </source>
</evidence>
<dbReference type="Gene3D" id="1.10.150.240">
    <property type="entry name" value="Putative phosphatase, domain 2"/>
    <property type="match status" value="1"/>
</dbReference>
<organism evidence="2 3">
    <name type="scientific">Penicillium camemberti (strain FM 013)</name>
    <dbReference type="NCBI Taxonomy" id="1429867"/>
    <lineage>
        <taxon>Eukaryota</taxon>
        <taxon>Fungi</taxon>
        <taxon>Dikarya</taxon>
        <taxon>Ascomycota</taxon>
        <taxon>Pezizomycotina</taxon>
        <taxon>Eurotiomycetes</taxon>
        <taxon>Eurotiomycetidae</taxon>
        <taxon>Eurotiales</taxon>
        <taxon>Aspergillaceae</taxon>
        <taxon>Penicillium</taxon>
    </lineage>
</organism>
<dbReference type="SFLD" id="SFLDG01129">
    <property type="entry name" value="C1.5:_HAD__Beta-PGM__Phosphata"/>
    <property type="match status" value="1"/>
</dbReference>
<protein>
    <submittedName>
        <fullName evidence="2">Haloacid dehalogenase-like hydrolase</fullName>
    </submittedName>
</protein>
<proteinExistence type="predicted"/>
<dbReference type="InterPro" id="IPR036412">
    <property type="entry name" value="HAD-like_sf"/>
</dbReference>
<dbReference type="InterPro" id="IPR051540">
    <property type="entry name" value="S-2-haloacid_dehalogenase"/>
</dbReference>
<dbReference type="Pfam" id="PF00702">
    <property type="entry name" value="Hydrolase"/>
    <property type="match status" value="1"/>
</dbReference>
<gene>
    <name evidence="2" type="ORF">PCAMFM013_S030g000095</name>
</gene>
<dbReference type="SFLD" id="SFLDS00003">
    <property type="entry name" value="Haloacid_Dehalogenase"/>
    <property type="match status" value="1"/>
</dbReference>
<dbReference type="SUPFAM" id="SSF56784">
    <property type="entry name" value="HAD-like"/>
    <property type="match status" value="1"/>
</dbReference>